<dbReference type="InterPro" id="IPR005000">
    <property type="entry name" value="Aldolase/citrate-lyase_domain"/>
</dbReference>
<protein>
    <submittedName>
        <fullName evidence="4">HpcH/HpaI aldolase/citrate lyase family protein</fullName>
    </submittedName>
</protein>
<dbReference type="Proteomes" id="UP001595632">
    <property type="component" value="Unassembled WGS sequence"/>
</dbReference>
<dbReference type="SUPFAM" id="SSF51621">
    <property type="entry name" value="Phosphoenolpyruvate/pyruvate domain"/>
    <property type="match status" value="1"/>
</dbReference>
<reference evidence="5" key="1">
    <citation type="journal article" date="2019" name="Int. J. Syst. Evol. Microbiol.">
        <title>The Global Catalogue of Microorganisms (GCM) 10K type strain sequencing project: providing services to taxonomists for standard genome sequencing and annotation.</title>
        <authorList>
            <consortium name="The Broad Institute Genomics Platform"/>
            <consortium name="The Broad Institute Genome Sequencing Center for Infectious Disease"/>
            <person name="Wu L."/>
            <person name="Ma J."/>
        </authorList>
    </citation>
    <scope>NUCLEOTIDE SEQUENCE [LARGE SCALE GENOMIC DNA]</scope>
    <source>
        <strain evidence="5">KCTC 52366</strain>
    </source>
</reference>
<gene>
    <name evidence="4" type="ORF">ACFOGP_00320</name>
</gene>
<evidence type="ECO:0000256" key="2">
    <source>
        <dbReference type="ARBA" id="ARBA00023239"/>
    </source>
</evidence>
<keyword evidence="5" id="KW-1185">Reference proteome</keyword>
<evidence type="ECO:0000313" key="5">
    <source>
        <dbReference type="Proteomes" id="UP001595632"/>
    </source>
</evidence>
<evidence type="ECO:0000313" key="4">
    <source>
        <dbReference type="EMBL" id="MFC3141134.1"/>
    </source>
</evidence>
<organism evidence="4 5">
    <name type="scientific">Psychromarinibacter halotolerans</name>
    <dbReference type="NCBI Taxonomy" id="1775175"/>
    <lineage>
        <taxon>Bacteria</taxon>
        <taxon>Pseudomonadati</taxon>
        <taxon>Pseudomonadota</taxon>
        <taxon>Alphaproteobacteria</taxon>
        <taxon>Rhodobacterales</taxon>
        <taxon>Paracoccaceae</taxon>
        <taxon>Psychromarinibacter</taxon>
    </lineage>
</organism>
<dbReference type="InterPro" id="IPR015813">
    <property type="entry name" value="Pyrv/PenolPyrv_kinase-like_dom"/>
</dbReference>
<dbReference type="RefSeq" id="WP_379559776.1">
    <property type="nucleotide sequence ID" value="NZ_JBHRTB010000001.1"/>
</dbReference>
<keyword evidence="2 4" id="KW-0456">Lyase</keyword>
<dbReference type="EMBL" id="JBHRTB010000001">
    <property type="protein sequence ID" value="MFC3141134.1"/>
    <property type="molecule type" value="Genomic_DNA"/>
</dbReference>
<dbReference type="GO" id="GO:0016829">
    <property type="term" value="F:lyase activity"/>
    <property type="evidence" value="ECO:0007669"/>
    <property type="project" value="UniProtKB-KW"/>
</dbReference>
<evidence type="ECO:0000259" key="3">
    <source>
        <dbReference type="Pfam" id="PF03328"/>
    </source>
</evidence>
<dbReference type="PANTHER" id="PTHR30502:SF8">
    <property type="entry name" value="SYNTHASE, PUTATIVE-RELATED"/>
    <property type="match status" value="1"/>
</dbReference>
<sequence>MSVLRERIAAREALRGPFMAIPSPVAVEIVAGAKPDFICIDCEHSPIGDGLLTDMIRAADVAGVPSLVRVRGKAAPNISAALDAGACGIVVPHVATAAEAEAVVRAARFAPEGARGAGPGRAAGHIRDIGTLVERARRETVVAVQLETLDAVQNVDAILAVPGIDVAFIGPGDLEVDRVARGASETLEALIDRVIAAADAAGVPAGIFTPNREASARWMKRLAFVIEGSDALWLTQASDQALAPLG</sequence>
<dbReference type="Pfam" id="PF03328">
    <property type="entry name" value="HpcH_HpaI"/>
    <property type="match status" value="1"/>
</dbReference>
<accession>A0ABV7GHX7</accession>
<dbReference type="Gene3D" id="3.20.20.60">
    <property type="entry name" value="Phosphoenolpyruvate-binding domains"/>
    <property type="match status" value="1"/>
</dbReference>
<dbReference type="InterPro" id="IPR040442">
    <property type="entry name" value="Pyrv_kinase-like_dom_sf"/>
</dbReference>
<comment type="caution">
    <text evidence="4">The sequence shown here is derived from an EMBL/GenBank/DDBJ whole genome shotgun (WGS) entry which is preliminary data.</text>
</comment>
<name>A0ABV7GHX7_9RHOB</name>
<evidence type="ECO:0000256" key="1">
    <source>
        <dbReference type="ARBA" id="ARBA00022723"/>
    </source>
</evidence>
<dbReference type="InterPro" id="IPR050251">
    <property type="entry name" value="HpcH-HpaI_aldolase"/>
</dbReference>
<proteinExistence type="predicted"/>
<dbReference type="PANTHER" id="PTHR30502">
    <property type="entry name" value="2-KETO-3-DEOXY-L-RHAMNONATE ALDOLASE"/>
    <property type="match status" value="1"/>
</dbReference>
<feature type="domain" description="HpcH/HpaI aldolase/citrate lyase" evidence="3">
    <location>
        <begin position="18"/>
        <end position="209"/>
    </location>
</feature>
<keyword evidence="1" id="KW-0479">Metal-binding</keyword>